<dbReference type="AlphaFoldDB" id="A0AAV7FTZ2"/>
<sequence>MLCSKTAGTTVGPIIHRGASCGCQVLEEMEIDLEDKWWLEEDHSLSPSEKGEEANSLPGKSCTKRVRPLPFKKGR</sequence>
<protein>
    <submittedName>
        <fullName evidence="2">Uncharacterized protein</fullName>
    </submittedName>
</protein>
<keyword evidence="3" id="KW-1185">Reference proteome</keyword>
<dbReference type="Proteomes" id="UP000775213">
    <property type="component" value="Unassembled WGS sequence"/>
</dbReference>
<reference evidence="2 3" key="1">
    <citation type="journal article" date="2021" name="Hortic Res">
        <title>Chromosome-scale assembly of the Dendrobium chrysotoxum genome enhances the understanding of orchid evolution.</title>
        <authorList>
            <person name="Zhang Y."/>
            <person name="Zhang G.Q."/>
            <person name="Zhang D."/>
            <person name="Liu X.D."/>
            <person name="Xu X.Y."/>
            <person name="Sun W.H."/>
            <person name="Yu X."/>
            <person name="Zhu X."/>
            <person name="Wang Z.W."/>
            <person name="Zhao X."/>
            <person name="Zhong W.Y."/>
            <person name="Chen H."/>
            <person name="Yin W.L."/>
            <person name="Huang T."/>
            <person name="Niu S.C."/>
            <person name="Liu Z.J."/>
        </authorList>
    </citation>
    <scope>NUCLEOTIDE SEQUENCE [LARGE SCALE GENOMIC DNA]</scope>
    <source>
        <strain evidence="2">Lindl</strain>
    </source>
</reference>
<feature type="compositionally biased region" description="Basic residues" evidence="1">
    <location>
        <begin position="62"/>
        <end position="75"/>
    </location>
</feature>
<evidence type="ECO:0000313" key="3">
    <source>
        <dbReference type="Proteomes" id="UP000775213"/>
    </source>
</evidence>
<proteinExistence type="predicted"/>
<accession>A0AAV7FTZ2</accession>
<gene>
    <name evidence="2" type="ORF">IEQ34_024330</name>
</gene>
<dbReference type="EMBL" id="JAGFBR010000150">
    <property type="protein sequence ID" value="KAH0446837.1"/>
    <property type="molecule type" value="Genomic_DNA"/>
</dbReference>
<feature type="compositionally biased region" description="Basic and acidic residues" evidence="1">
    <location>
        <begin position="43"/>
        <end position="53"/>
    </location>
</feature>
<evidence type="ECO:0000256" key="1">
    <source>
        <dbReference type="SAM" id="MobiDB-lite"/>
    </source>
</evidence>
<organism evidence="2 3">
    <name type="scientific">Dendrobium chrysotoxum</name>
    <name type="common">Orchid</name>
    <dbReference type="NCBI Taxonomy" id="161865"/>
    <lineage>
        <taxon>Eukaryota</taxon>
        <taxon>Viridiplantae</taxon>
        <taxon>Streptophyta</taxon>
        <taxon>Embryophyta</taxon>
        <taxon>Tracheophyta</taxon>
        <taxon>Spermatophyta</taxon>
        <taxon>Magnoliopsida</taxon>
        <taxon>Liliopsida</taxon>
        <taxon>Asparagales</taxon>
        <taxon>Orchidaceae</taxon>
        <taxon>Epidendroideae</taxon>
        <taxon>Malaxideae</taxon>
        <taxon>Dendrobiinae</taxon>
        <taxon>Dendrobium</taxon>
    </lineage>
</organism>
<comment type="caution">
    <text evidence="2">The sequence shown here is derived from an EMBL/GenBank/DDBJ whole genome shotgun (WGS) entry which is preliminary data.</text>
</comment>
<evidence type="ECO:0000313" key="2">
    <source>
        <dbReference type="EMBL" id="KAH0446837.1"/>
    </source>
</evidence>
<feature type="region of interest" description="Disordered" evidence="1">
    <location>
        <begin position="43"/>
        <end position="75"/>
    </location>
</feature>
<name>A0AAV7FTZ2_DENCH</name>